<protein>
    <submittedName>
        <fullName evidence="1">Uncharacterized protein</fullName>
    </submittedName>
</protein>
<dbReference type="EMBL" id="SKBN01000190">
    <property type="protein sequence ID" value="TGJ81000.1"/>
    <property type="molecule type" value="Genomic_DNA"/>
</dbReference>
<sequence>MYNARISSLQSPIHVGYLGGDGASDSYTRPDKFDVSDRIDGNASNPLYRVIGQASLMPHCTFYVPPYILNNRSKIKMEKMFEDTTSWPQNVSVLH</sequence>
<gene>
    <name evidence="1" type="ORF">E0Z10_g7752</name>
</gene>
<name>A0A4Z0YPT6_9PEZI</name>
<proteinExistence type="predicted"/>
<dbReference type="AlphaFoldDB" id="A0A4Z0YPT6"/>
<comment type="caution">
    <text evidence="1">The sequence shown here is derived from an EMBL/GenBank/DDBJ whole genome shotgun (WGS) entry which is preliminary data.</text>
</comment>
<keyword evidence="2" id="KW-1185">Reference proteome</keyword>
<organism evidence="1 2">
    <name type="scientific">Xylaria hypoxylon</name>
    <dbReference type="NCBI Taxonomy" id="37992"/>
    <lineage>
        <taxon>Eukaryota</taxon>
        <taxon>Fungi</taxon>
        <taxon>Dikarya</taxon>
        <taxon>Ascomycota</taxon>
        <taxon>Pezizomycotina</taxon>
        <taxon>Sordariomycetes</taxon>
        <taxon>Xylariomycetidae</taxon>
        <taxon>Xylariales</taxon>
        <taxon>Xylariaceae</taxon>
        <taxon>Xylaria</taxon>
    </lineage>
</organism>
<accession>A0A4Z0YPT6</accession>
<reference evidence="1 2" key="1">
    <citation type="submission" date="2019-03" db="EMBL/GenBank/DDBJ databases">
        <title>Draft genome sequence of Xylaria hypoxylon DSM 108379, a ubiquitous saprotrophic-parasitic fungi on hardwood.</title>
        <authorList>
            <person name="Buettner E."/>
            <person name="Leonhardt S."/>
            <person name="Gebauer A.M."/>
            <person name="Liers C."/>
            <person name="Hofrichter M."/>
            <person name="Kellner H."/>
        </authorList>
    </citation>
    <scope>NUCLEOTIDE SEQUENCE [LARGE SCALE GENOMIC DNA]</scope>
    <source>
        <strain evidence="1 2">DSM 108379</strain>
    </source>
</reference>
<dbReference type="Proteomes" id="UP000297716">
    <property type="component" value="Unassembled WGS sequence"/>
</dbReference>
<evidence type="ECO:0000313" key="1">
    <source>
        <dbReference type="EMBL" id="TGJ81000.1"/>
    </source>
</evidence>
<evidence type="ECO:0000313" key="2">
    <source>
        <dbReference type="Proteomes" id="UP000297716"/>
    </source>
</evidence>